<keyword evidence="14" id="KW-1185">Reference proteome</keyword>
<protein>
    <recommendedName>
        <fullName evidence="15">Envelope protein UL20</fullName>
    </recommendedName>
</protein>
<evidence type="ECO:0000256" key="5">
    <source>
        <dbReference type="ARBA" id="ARBA00022562"/>
    </source>
</evidence>
<dbReference type="GO" id="GO:0044423">
    <property type="term" value="C:virion component"/>
    <property type="evidence" value="ECO:0007669"/>
    <property type="project" value="UniProtKB-KW"/>
</dbReference>
<sequence>MLVDMKCQLKNEESGSTHNLPLLNTLVMLSYSDNMDVLVTSEDSTSTLERASFSKHTIFYIISALFIQPVCCLVFYYYYKISGFSLLLFVGIALTLIHYFRLAIMFICVYRNVRNDLLPLSTSQQLLLGFVVSIRTISYIVTAHHVIFVEPTAFFYLTGYLQSGVTIFPKMITKLFPVTWGPNPVTLLVVCVVIYTIDCIADMVSFIGPRIWVRALMRANISF</sequence>
<name>Q9E1Y0_CHV9D</name>
<dbReference type="GO" id="GO:0044178">
    <property type="term" value="C:host cell Golgi membrane"/>
    <property type="evidence" value="ECO:0007669"/>
    <property type="project" value="UniProtKB-SubCell"/>
</dbReference>
<evidence type="ECO:0000313" key="13">
    <source>
        <dbReference type="EMBL" id="AAG27213.1"/>
    </source>
</evidence>
<evidence type="ECO:0000256" key="4">
    <source>
        <dbReference type="ARBA" id="ARBA00007652"/>
    </source>
</evidence>
<evidence type="ECO:0000256" key="2">
    <source>
        <dbReference type="ARBA" id="ARBA00004328"/>
    </source>
</evidence>
<keyword evidence="11 12" id="KW-0472">Membrane</keyword>
<accession>Q9E1Y0</accession>
<proteinExistence type="inferred from homology"/>
<comment type="similarity">
    <text evidence="4">Belongs to the alphaherpesvirinae UL20 family.</text>
</comment>
<evidence type="ECO:0000256" key="6">
    <source>
        <dbReference type="ARBA" id="ARBA00022692"/>
    </source>
</evidence>
<dbReference type="GO" id="GO:0019058">
    <property type="term" value="P:viral life cycle"/>
    <property type="evidence" value="ECO:0007669"/>
    <property type="project" value="InterPro"/>
</dbReference>
<dbReference type="RefSeq" id="NP_077454.1">
    <property type="nucleotide sequence ID" value="NC_002686.2"/>
</dbReference>
<evidence type="ECO:0000256" key="10">
    <source>
        <dbReference type="ARBA" id="ARBA00022989"/>
    </source>
</evidence>
<dbReference type="Pfam" id="PF04544">
    <property type="entry name" value="Herpes_UL20"/>
    <property type="match status" value="1"/>
</dbReference>
<feature type="transmembrane region" description="Helical" evidence="12">
    <location>
        <begin position="58"/>
        <end position="79"/>
    </location>
</feature>
<dbReference type="GO" id="GO:0044200">
    <property type="term" value="C:host cell nuclear membrane"/>
    <property type="evidence" value="ECO:0007669"/>
    <property type="project" value="UniProtKB-SubCell"/>
</dbReference>
<keyword evidence="8" id="KW-0946">Virion</keyword>
<evidence type="ECO:0000256" key="11">
    <source>
        <dbReference type="ARBA" id="ARBA00023136"/>
    </source>
</evidence>
<dbReference type="GeneID" id="920496"/>
<organismHost>
    <name type="scientific">Chlorocebus aethiops</name>
    <name type="common">Green monkey</name>
    <name type="synonym">Cercopithecus aethiops</name>
    <dbReference type="NCBI Taxonomy" id="9534"/>
</organismHost>
<feature type="transmembrane region" description="Helical" evidence="12">
    <location>
        <begin position="85"/>
        <end position="110"/>
    </location>
</feature>
<evidence type="ECO:0008006" key="15">
    <source>
        <dbReference type="Google" id="ProtNLM"/>
    </source>
</evidence>
<keyword evidence="10 12" id="KW-1133">Transmembrane helix</keyword>
<dbReference type="KEGG" id="vg:920496"/>
<evidence type="ECO:0000256" key="9">
    <source>
        <dbReference type="ARBA" id="ARBA00022870"/>
    </source>
</evidence>
<feature type="transmembrane region" description="Helical" evidence="12">
    <location>
        <begin position="185"/>
        <end position="207"/>
    </location>
</feature>
<comment type="subcellular location">
    <subcellularLocation>
        <location evidence="1">Host Golgi apparatus membrane</location>
        <topology evidence="1">Multi-pass membrane protein</topology>
    </subcellularLocation>
    <subcellularLocation>
        <location evidence="3">Host nucleus membrane</location>
        <topology evidence="3">Multi-pass membrane protein</topology>
    </subcellularLocation>
    <subcellularLocation>
        <location evidence="2">Virion</location>
    </subcellularLocation>
</comment>
<evidence type="ECO:0000256" key="1">
    <source>
        <dbReference type="ARBA" id="ARBA00004252"/>
    </source>
</evidence>
<keyword evidence="5" id="KW-1048">Host nucleus</keyword>
<evidence type="ECO:0000256" key="12">
    <source>
        <dbReference type="SAM" id="Phobius"/>
    </source>
</evidence>
<evidence type="ECO:0000313" key="14">
    <source>
        <dbReference type="Proteomes" id="UP000159358"/>
    </source>
</evidence>
<dbReference type="InterPro" id="IPR007629">
    <property type="entry name" value="Herpes_UL20"/>
</dbReference>
<evidence type="ECO:0000256" key="3">
    <source>
        <dbReference type="ARBA" id="ARBA00004634"/>
    </source>
</evidence>
<keyword evidence="9" id="KW-1043">Host membrane</keyword>
<keyword evidence="7" id="KW-1040">Host Golgi apparatus</keyword>
<reference evidence="13 14" key="1">
    <citation type="journal article" date="2001" name="Virology">
        <title>The DNA sequence of the simian varicella virus genome.</title>
        <authorList>
            <person name="Gray W.L."/>
            <person name="Starnes H.B."/>
            <person name="White M.W."/>
            <person name="Mahalingam R."/>
        </authorList>
    </citation>
    <scope>NUCLEOTIDE SEQUENCE [LARGE SCALE GENOMIC DNA]</scope>
</reference>
<feature type="transmembrane region" description="Helical" evidence="12">
    <location>
        <begin position="126"/>
        <end position="147"/>
    </location>
</feature>
<evidence type="ECO:0000256" key="7">
    <source>
        <dbReference type="ARBA" id="ARBA00022812"/>
    </source>
</evidence>
<organism evidence="13 14">
    <name type="scientific">Cercopithecine herpesvirus 9 (strain DHV)</name>
    <name type="common">CeHV-9</name>
    <name type="synonym">Simian varicella virus</name>
    <dbReference type="NCBI Taxonomy" id="36348"/>
    <lineage>
        <taxon>Viruses</taxon>
        <taxon>Duplodnaviria</taxon>
        <taxon>Heunggongvirae</taxon>
        <taxon>Peploviricota</taxon>
        <taxon>Herviviricetes</taxon>
        <taxon>Herpesvirales</taxon>
        <taxon>Orthoherpesviridae</taxon>
        <taxon>Alphaherpesvirinae</taxon>
        <taxon>Varicellovirus</taxon>
        <taxon>Varicellovirus cercopithecinealpha9</taxon>
    </lineage>
</organism>
<evidence type="ECO:0000256" key="8">
    <source>
        <dbReference type="ARBA" id="ARBA00022844"/>
    </source>
</evidence>
<dbReference type="EMBL" id="AF275348">
    <property type="protein sequence ID" value="AAG27213.1"/>
    <property type="molecule type" value="Genomic_DNA"/>
</dbReference>
<keyword evidence="6 12" id="KW-0812">Transmembrane</keyword>
<dbReference type="Proteomes" id="UP000159358">
    <property type="component" value="Segment"/>
</dbReference>